<reference evidence="1" key="1">
    <citation type="submission" date="2022-04" db="EMBL/GenBank/DDBJ databases">
        <title>Genome of the entomopathogenic fungus Entomophthora muscae.</title>
        <authorList>
            <person name="Elya C."/>
            <person name="Lovett B.R."/>
            <person name="Lee E."/>
            <person name="Macias A.M."/>
            <person name="Hajek A.E."/>
            <person name="De Bivort B.L."/>
            <person name="Kasson M.T."/>
            <person name="De Fine Licht H.H."/>
            <person name="Stajich J.E."/>
        </authorList>
    </citation>
    <scope>NUCLEOTIDE SEQUENCE</scope>
    <source>
        <strain evidence="1">Berkeley</strain>
    </source>
</reference>
<sequence length="101" mass="10956">MSTKRKSEGQPAVAKKAPKSSSEIHPFFKNSKRLNESSGCSESDESKVIWGFEGNSDKLSDSLLIGRTRDFSFSGFASVLALDLDGTIIKVKGTHVTCQIC</sequence>
<accession>A0ACC2RZL2</accession>
<dbReference type="EMBL" id="QTSX02006398">
    <property type="protein sequence ID" value="KAJ9055483.1"/>
    <property type="molecule type" value="Genomic_DNA"/>
</dbReference>
<comment type="caution">
    <text evidence="1">The sequence shown here is derived from an EMBL/GenBank/DDBJ whole genome shotgun (WGS) entry which is preliminary data.</text>
</comment>
<gene>
    <name evidence="1" type="ORF">DSO57_1003560</name>
</gene>
<evidence type="ECO:0000313" key="1">
    <source>
        <dbReference type="EMBL" id="KAJ9055483.1"/>
    </source>
</evidence>
<dbReference type="Proteomes" id="UP001165960">
    <property type="component" value="Unassembled WGS sequence"/>
</dbReference>
<organism evidence="1 2">
    <name type="scientific">Entomophthora muscae</name>
    <dbReference type="NCBI Taxonomy" id="34485"/>
    <lineage>
        <taxon>Eukaryota</taxon>
        <taxon>Fungi</taxon>
        <taxon>Fungi incertae sedis</taxon>
        <taxon>Zoopagomycota</taxon>
        <taxon>Entomophthoromycotina</taxon>
        <taxon>Entomophthoromycetes</taxon>
        <taxon>Entomophthorales</taxon>
        <taxon>Entomophthoraceae</taxon>
        <taxon>Entomophthora</taxon>
    </lineage>
</organism>
<proteinExistence type="predicted"/>
<evidence type="ECO:0000313" key="2">
    <source>
        <dbReference type="Proteomes" id="UP001165960"/>
    </source>
</evidence>
<protein>
    <submittedName>
        <fullName evidence="1">Uncharacterized protein</fullName>
    </submittedName>
</protein>
<name>A0ACC2RZL2_9FUNG</name>
<keyword evidence="2" id="KW-1185">Reference proteome</keyword>